<evidence type="ECO:0000313" key="1">
    <source>
        <dbReference type="EMBL" id="MBO1359698.1"/>
    </source>
</evidence>
<protein>
    <submittedName>
        <fullName evidence="1">Uncharacterized protein</fullName>
    </submittedName>
</protein>
<gene>
    <name evidence="1" type="ORF">J2D73_07805</name>
</gene>
<dbReference type="Proteomes" id="UP000664771">
    <property type="component" value="Unassembled WGS sequence"/>
</dbReference>
<proteinExistence type="predicted"/>
<dbReference type="RefSeq" id="WP_207881041.1">
    <property type="nucleotide sequence ID" value="NZ_JAFVMF010000007.1"/>
</dbReference>
<organism evidence="1 2">
    <name type="scientific">Acetobacter sacchari</name>
    <dbReference type="NCBI Taxonomy" id="2661687"/>
    <lineage>
        <taxon>Bacteria</taxon>
        <taxon>Pseudomonadati</taxon>
        <taxon>Pseudomonadota</taxon>
        <taxon>Alphaproteobacteria</taxon>
        <taxon>Acetobacterales</taxon>
        <taxon>Acetobacteraceae</taxon>
        <taxon>Acetobacter</taxon>
    </lineage>
</organism>
<keyword evidence="2" id="KW-1185">Reference proteome</keyword>
<evidence type="ECO:0000313" key="2">
    <source>
        <dbReference type="Proteomes" id="UP000664771"/>
    </source>
</evidence>
<accession>A0ABS3LUW8</accession>
<dbReference type="EMBL" id="JAFVMF010000007">
    <property type="protein sequence ID" value="MBO1359698.1"/>
    <property type="molecule type" value="Genomic_DNA"/>
</dbReference>
<comment type="caution">
    <text evidence="1">The sequence shown here is derived from an EMBL/GenBank/DDBJ whole genome shotgun (WGS) entry which is preliminary data.</text>
</comment>
<sequence>MSIGNPRFDVIQNHQNRLPAYMRDSNEVEPYLLENDPAAAQSINHSRRAEEVNYARHNKFLLKKNKHGVQLGPYANTGLTPIGKKTPSTTLVFKDAGGVKEFENSISKEISISKINGDKFMIAVDLKSATLIQYKMDGYLMDGSYSAGGVRVQIGGVLRSGVATVNHLENAEGIN</sequence>
<reference evidence="1 2" key="1">
    <citation type="submission" date="2021-03" db="EMBL/GenBank/DDBJ databases">
        <title>The complete genome sequence of Acetobacter sacchari TBRC 11175.</title>
        <authorList>
            <person name="Charoenyingcharoen P."/>
            <person name="Yukphan P."/>
        </authorList>
    </citation>
    <scope>NUCLEOTIDE SEQUENCE [LARGE SCALE GENOMIC DNA]</scope>
    <source>
        <strain evidence="1 2">TBRC 11175</strain>
    </source>
</reference>
<name>A0ABS3LUW8_9PROT</name>